<accession>A0A6L0XHA3</accession>
<protein>
    <submittedName>
        <fullName evidence="2">Hypothetical_protein_-_conserved</fullName>
    </submittedName>
</protein>
<evidence type="ECO:0000313" key="3">
    <source>
        <dbReference type="Proteomes" id="UP000255414"/>
    </source>
</evidence>
<feature type="compositionally biased region" description="Low complexity" evidence="1">
    <location>
        <begin position="170"/>
        <end position="181"/>
    </location>
</feature>
<dbReference type="AlphaFoldDB" id="A0A6L0XHA3"/>
<feature type="compositionally biased region" description="Low complexity" evidence="1">
    <location>
        <begin position="396"/>
        <end position="419"/>
    </location>
</feature>
<organism evidence="2 3">
    <name type="scientific">Leishmania infantum</name>
    <dbReference type="NCBI Taxonomy" id="5671"/>
    <lineage>
        <taxon>Eukaryota</taxon>
        <taxon>Discoba</taxon>
        <taxon>Euglenozoa</taxon>
        <taxon>Kinetoplastea</taxon>
        <taxon>Metakinetoplastina</taxon>
        <taxon>Trypanosomatida</taxon>
        <taxon>Trypanosomatidae</taxon>
        <taxon>Leishmaniinae</taxon>
        <taxon>Leishmania</taxon>
    </lineage>
</organism>
<evidence type="ECO:0000313" key="2">
    <source>
        <dbReference type="EMBL" id="CAC9484778.1"/>
    </source>
</evidence>
<dbReference type="EMBL" id="LR812953">
    <property type="protein sequence ID" value="CAC9484778.1"/>
    <property type="molecule type" value="Genomic_DNA"/>
</dbReference>
<evidence type="ECO:0000256" key="1">
    <source>
        <dbReference type="SAM" id="MobiDB-lite"/>
    </source>
</evidence>
<dbReference type="OMA" id="FIRDWIA"/>
<feature type="compositionally biased region" description="Acidic residues" evidence="1">
    <location>
        <begin position="182"/>
        <end position="195"/>
    </location>
</feature>
<feature type="region of interest" description="Disordered" evidence="1">
    <location>
        <begin position="170"/>
        <end position="200"/>
    </location>
</feature>
<dbReference type="Proteomes" id="UP000255414">
    <property type="component" value="Chromosome 20"/>
</dbReference>
<proteinExistence type="predicted"/>
<reference evidence="2" key="1">
    <citation type="submission" date="2020-06" db="EMBL/GenBank/DDBJ databases">
        <authorList>
            <person name="Gonzalez-de la Fuente S."/>
            <person name="Peiro-Pastor R."/>
            <person name="Rastrojo A."/>
            <person name="Moreno J."/>
            <person name="Carrasco-Ramiro F."/>
            <person name="Requena JM."/>
            <person name="Aguado B."/>
        </authorList>
    </citation>
    <scope>NUCLEOTIDE SEQUENCE</scope>
</reference>
<feature type="region of interest" description="Disordered" evidence="1">
    <location>
        <begin position="394"/>
        <end position="419"/>
    </location>
</feature>
<gene>
    <name evidence="2" type="ORF">LINF_200020000</name>
</gene>
<name>A0A6L0XHA3_LEIIN</name>
<sequence length="590" mass="63467">MLGSSAKATRRFVRAAEQEVVNAQLDNFERLHPALSIFASQRDRRASGALSDSSLGILGARYTSPTQTPPPLSVPAKHTGAKVQGSRARVDRLTVPPFCGAAVHGERSLLAEARQVQQAVTWLRECPSRTLQRLQQRVLCTAEVPFTQLIGMPLAARQVFEHIAAASQPAAAKKNASTGSSDGDEDDDEDDDEDAMGPQYVLPPQPLTFSDFVSNFLLDSPTGAASPSRALPFSLVLLSGRPQPVAPLTSLHLVYGLHVVEEVLRRPGLSTSAPESARLPTVAVGLEDHQALLSEVVHWSTFFESVFDRAREGLCRDPLNLYAAVLLACAERGAWELRNTADALAEEAVRMLKLSDAASGRRPDVCVACRTEAAHLADSCRSYVKRTLRTVAAPQHAASHSHSHSGSSTKGRKSSASSRGTAPVTRFFLATPAVVWWAAAFLRLYRLRAPVVAPRRAPAVKRVSGTSTTLFGDDAKKEAAAAPAAVDVVSSAEAYFIRDWIAQAARMDREGFIEQEDAGCLCIPLSCATHAPVAVLGFTQESVQAALDRMTAWVEAGVLANTPLRVDELLAALQDEYAVLPYYLSYFAGV</sequence>